<dbReference type="GO" id="GO:0005737">
    <property type="term" value="C:cytoplasm"/>
    <property type="evidence" value="ECO:0007669"/>
    <property type="project" value="TreeGrafter"/>
</dbReference>
<gene>
    <name evidence="2" type="ORF">FA014_00745</name>
</gene>
<dbReference type="PANTHER" id="PTHR48079">
    <property type="entry name" value="PROTEIN YEEZ"/>
    <property type="match status" value="1"/>
</dbReference>
<sequence length="320" mass="33852">MRRVLVLGGTAWLGRAVAREALARGAEVTCLARGASGDAPEGARLVRADRSRPGAYDGLAGDWDAVVELAYEPVLVRSALAALADRARHWTLVSSVSVYRRDDEPGADESADLVEPRDLTAYPDAKVAAERASAERLPGRLLVARPGLVVGPGDPSDRFGYWPARLHRGGRVLVPTGTGRAVQVIDVDDLAAWVVRAGEDAVTGAVDAVGTSAPFDVLVDTVRAATGFTGTLVPADDAWLVDHDVRYWAGPRSLPLWLPASASGFARRSNARYRAAGGRERDLAETVARVLRDEVARGTGRPRRAGLTAGEEADLLAALA</sequence>
<dbReference type="Pfam" id="PF01370">
    <property type="entry name" value="Epimerase"/>
    <property type="match status" value="2"/>
</dbReference>
<feature type="domain" description="NAD-dependent epimerase/dehydratase" evidence="1">
    <location>
        <begin position="4"/>
        <end position="72"/>
    </location>
</feature>
<organism evidence="2 3">
    <name type="scientific">Cellulomonas hominis</name>
    <dbReference type="NCBI Taxonomy" id="156981"/>
    <lineage>
        <taxon>Bacteria</taxon>
        <taxon>Bacillati</taxon>
        <taxon>Actinomycetota</taxon>
        <taxon>Actinomycetes</taxon>
        <taxon>Micrococcales</taxon>
        <taxon>Cellulomonadaceae</taxon>
        <taxon>Cellulomonas</taxon>
    </lineage>
</organism>
<dbReference type="GO" id="GO:0004029">
    <property type="term" value="F:aldehyde dehydrogenase (NAD+) activity"/>
    <property type="evidence" value="ECO:0007669"/>
    <property type="project" value="TreeGrafter"/>
</dbReference>
<name>A0A7Z8K250_9CELL</name>
<reference evidence="2 3" key="1">
    <citation type="submission" date="2019-05" db="EMBL/GenBank/DDBJ databases">
        <title>Genome sequence of Cellulomonas hominis strain CS1.</title>
        <authorList>
            <person name="Belmont J."/>
            <person name="Maclea K.S."/>
        </authorList>
    </citation>
    <scope>NUCLEOTIDE SEQUENCE [LARGE SCALE GENOMIC DNA]</scope>
    <source>
        <strain evidence="2 3">CS1</strain>
    </source>
</reference>
<dbReference type="OrthoDB" id="7941246at2"/>
<accession>A0A7Z8K250</accession>
<proteinExistence type="predicted"/>
<comment type="caution">
    <text evidence="2">The sequence shown here is derived from an EMBL/GenBank/DDBJ whole genome shotgun (WGS) entry which is preliminary data.</text>
</comment>
<dbReference type="Proteomes" id="UP000308121">
    <property type="component" value="Unassembled WGS sequence"/>
</dbReference>
<dbReference type="Gene3D" id="3.40.50.720">
    <property type="entry name" value="NAD(P)-binding Rossmann-like Domain"/>
    <property type="match status" value="1"/>
</dbReference>
<evidence type="ECO:0000313" key="2">
    <source>
        <dbReference type="EMBL" id="TKR27399.1"/>
    </source>
</evidence>
<dbReference type="EMBL" id="SZYE01000002">
    <property type="protein sequence ID" value="TKR27399.1"/>
    <property type="molecule type" value="Genomic_DNA"/>
</dbReference>
<feature type="domain" description="NAD-dependent epimerase/dehydratase" evidence="1">
    <location>
        <begin position="86"/>
        <end position="201"/>
    </location>
</feature>
<dbReference type="PANTHER" id="PTHR48079:SF6">
    <property type="entry name" value="NAD(P)-BINDING DOMAIN-CONTAINING PROTEIN-RELATED"/>
    <property type="match status" value="1"/>
</dbReference>
<dbReference type="RefSeq" id="WP_154727804.1">
    <property type="nucleotide sequence ID" value="NZ_SZYE01000002.1"/>
</dbReference>
<dbReference type="AlphaFoldDB" id="A0A7Z8K250"/>
<dbReference type="InterPro" id="IPR051783">
    <property type="entry name" value="NAD(P)-dependent_oxidoreduct"/>
</dbReference>
<dbReference type="InterPro" id="IPR001509">
    <property type="entry name" value="Epimerase_deHydtase"/>
</dbReference>
<dbReference type="InterPro" id="IPR036291">
    <property type="entry name" value="NAD(P)-bd_dom_sf"/>
</dbReference>
<protein>
    <submittedName>
        <fullName evidence="2">Reductase</fullName>
    </submittedName>
</protein>
<evidence type="ECO:0000259" key="1">
    <source>
        <dbReference type="Pfam" id="PF01370"/>
    </source>
</evidence>
<evidence type="ECO:0000313" key="3">
    <source>
        <dbReference type="Proteomes" id="UP000308121"/>
    </source>
</evidence>
<dbReference type="SUPFAM" id="SSF51735">
    <property type="entry name" value="NAD(P)-binding Rossmann-fold domains"/>
    <property type="match status" value="1"/>
</dbReference>